<accession>A0AAD1WGS6</accession>
<evidence type="ECO:0000313" key="2">
    <source>
        <dbReference type="Proteomes" id="UP001295444"/>
    </source>
</evidence>
<organism evidence="1 2">
    <name type="scientific">Pelobates cultripes</name>
    <name type="common">Western spadefoot toad</name>
    <dbReference type="NCBI Taxonomy" id="61616"/>
    <lineage>
        <taxon>Eukaryota</taxon>
        <taxon>Metazoa</taxon>
        <taxon>Chordata</taxon>
        <taxon>Craniata</taxon>
        <taxon>Vertebrata</taxon>
        <taxon>Euteleostomi</taxon>
        <taxon>Amphibia</taxon>
        <taxon>Batrachia</taxon>
        <taxon>Anura</taxon>
        <taxon>Pelobatoidea</taxon>
        <taxon>Pelobatidae</taxon>
        <taxon>Pelobates</taxon>
    </lineage>
</organism>
<keyword evidence="2" id="KW-1185">Reference proteome</keyword>
<gene>
    <name evidence="1" type="ORF">PECUL_23A002373</name>
</gene>
<proteinExistence type="predicted"/>
<name>A0AAD1WGS6_PELCU</name>
<dbReference type="EMBL" id="OW240918">
    <property type="protein sequence ID" value="CAH2305100.1"/>
    <property type="molecule type" value="Genomic_DNA"/>
</dbReference>
<dbReference type="Proteomes" id="UP001295444">
    <property type="component" value="Chromosome 07"/>
</dbReference>
<sequence length="130" mass="14336">MVSKFRHGKQYSNIQSQCGACPLPDTHSPSLNGTTQLKTGFHTAAKYSLKQRKGKMQLVCKTTRKAAPDMDMLNNKKYFKNNREQNPGPQTAEKGYQGVPLTDTSKELITQNAAGLISVPSIVIGISRRL</sequence>
<dbReference type="AlphaFoldDB" id="A0AAD1WGS6"/>
<protein>
    <submittedName>
        <fullName evidence="1">Uncharacterized protein</fullName>
    </submittedName>
</protein>
<reference evidence="1" key="1">
    <citation type="submission" date="2022-03" db="EMBL/GenBank/DDBJ databases">
        <authorList>
            <person name="Alioto T."/>
            <person name="Alioto T."/>
            <person name="Gomez Garrido J."/>
        </authorList>
    </citation>
    <scope>NUCLEOTIDE SEQUENCE</scope>
</reference>
<evidence type="ECO:0000313" key="1">
    <source>
        <dbReference type="EMBL" id="CAH2305100.1"/>
    </source>
</evidence>